<dbReference type="InterPro" id="IPR010865">
    <property type="entry name" value="DUF1499"/>
</dbReference>
<accession>A0ABU1WHR3</accession>
<feature type="region of interest" description="Disordered" evidence="1">
    <location>
        <begin position="36"/>
        <end position="67"/>
    </location>
</feature>
<evidence type="ECO:0000256" key="1">
    <source>
        <dbReference type="SAM" id="MobiDB-lite"/>
    </source>
</evidence>
<keyword evidence="3" id="KW-1185">Reference proteome</keyword>
<organism evidence="2 3">
    <name type="scientific">Hydrogenophaga palleronii</name>
    <dbReference type="NCBI Taxonomy" id="65655"/>
    <lineage>
        <taxon>Bacteria</taxon>
        <taxon>Pseudomonadati</taxon>
        <taxon>Pseudomonadota</taxon>
        <taxon>Betaproteobacteria</taxon>
        <taxon>Burkholderiales</taxon>
        <taxon>Comamonadaceae</taxon>
        <taxon>Hydrogenophaga</taxon>
    </lineage>
</organism>
<dbReference type="PANTHER" id="PTHR34801">
    <property type="entry name" value="EXPRESSED PROTEIN"/>
    <property type="match status" value="1"/>
</dbReference>
<proteinExistence type="predicted"/>
<protein>
    <submittedName>
        <fullName evidence="2">Uncharacterized protein (DUF1499 family)</fullName>
    </submittedName>
</protein>
<dbReference type="PANTHER" id="PTHR34801:SF6">
    <property type="entry name" value="SLL1620 PROTEIN"/>
    <property type="match status" value="1"/>
</dbReference>
<dbReference type="Proteomes" id="UP001265700">
    <property type="component" value="Unassembled WGS sequence"/>
</dbReference>
<reference evidence="2 3" key="1">
    <citation type="submission" date="2023-07" db="EMBL/GenBank/DDBJ databases">
        <title>Sorghum-associated microbial communities from plants grown in Nebraska, USA.</title>
        <authorList>
            <person name="Schachtman D."/>
        </authorList>
    </citation>
    <scope>NUCLEOTIDE SEQUENCE [LARGE SCALE GENOMIC DNA]</scope>
    <source>
        <strain evidence="2 3">4249</strain>
    </source>
</reference>
<name>A0ABU1WHR3_9BURK</name>
<gene>
    <name evidence="2" type="ORF">J2W49_000534</name>
</gene>
<dbReference type="RefSeq" id="WP_310311357.1">
    <property type="nucleotide sequence ID" value="NZ_JAVDWU010000001.1"/>
</dbReference>
<evidence type="ECO:0000313" key="3">
    <source>
        <dbReference type="Proteomes" id="UP001265700"/>
    </source>
</evidence>
<comment type="caution">
    <text evidence="2">The sequence shown here is derived from an EMBL/GenBank/DDBJ whole genome shotgun (WGS) entry which is preliminary data.</text>
</comment>
<dbReference type="EMBL" id="JAVDWU010000001">
    <property type="protein sequence ID" value="MDR7148606.1"/>
    <property type="molecule type" value="Genomic_DNA"/>
</dbReference>
<evidence type="ECO:0000313" key="2">
    <source>
        <dbReference type="EMBL" id="MDR7148606.1"/>
    </source>
</evidence>
<feature type="compositionally biased region" description="Polar residues" evidence="1">
    <location>
        <begin position="48"/>
        <end position="57"/>
    </location>
</feature>
<dbReference type="Pfam" id="PF07386">
    <property type="entry name" value="DUF1499"/>
    <property type="match status" value="1"/>
</dbReference>
<dbReference type="PIRSF" id="PIRSF026426">
    <property type="entry name" value="DUF1499"/>
    <property type="match status" value="1"/>
</dbReference>
<sequence length="165" mass="18213">MNTFTKFAFYLLLAFIVLMLAIAQLGLLSGQRPQDLGVKDGRLKPPSLTRNSVSSQAAMHPEHPQRTDASIEALPFKPGGSADSLKALEAALNAMPGVTVVERKPDYLYAQAQTRWLKFVDDLEFWANPARGVIELRSASRLGREDFGVNRQRMEALRAAYLAAP</sequence>